<name>A0A7W8DDB1_9GAMM</name>
<proteinExistence type="predicted"/>
<comment type="caution">
    <text evidence="3">The sequence shown here is derived from an EMBL/GenBank/DDBJ whole genome shotgun (WGS) entry which is preliminary data.</text>
</comment>
<dbReference type="AlphaFoldDB" id="A0A7W8DDB1"/>
<accession>A0A7W8DDB1</accession>
<dbReference type="Proteomes" id="UP000519004">
    <property type="component" value="Unassembled WGS sequence"/>
</dbReference>
<reference evidence="3 4" key="1">
    <citation type="submission" date="2020-08" db="EMBL/GenBank/DDBJ databases">
        <title>Genomic Encyclopedia of Type Strains, Phase IV (KMG-IV): sequencing the most valuable type-strain genomes for metagenomic binning, comparative biology and taxonomic classification.</title>
        <authorList>
            <person name="Goeker M."/>
        </authorList>
    </citation>
    <scope>NUCLEOTIDE SEQUENCE [LARGE SCALE GENOMIC DNA]</scope>
    <source>
        <strain evidence="3 4">DSM 25897</strain>
    </source>
</reference>
<gene>
    <name evidence="3" type="ORF">HNQ58_000944</name>
</gene>
<dbReference type="Pfam" id="PF05618">
    <property type="entry name" value="Zn_protease"/>
    <property type="match status" value="1"/>
</dbReference>
<dbReference type="RefSeq" id="WP_183947639.1">
    <property type="nucleotide sequence ID" value="NZ_JACHHX010000005.1"/>
</dbReference>
<dbReference type="EMBL" id="JACHHX010000005">
    <property type="protein sequence ID" value="MBB5015063.1"/>
    <property type="molecule type" value="Genomic_DNA"/>
</dbReference>
<organism evidence="3 4">
    <name type="scientific">Rehaibacterium terrae</name>
    <dbReference type="NCBI Taxonomy" id="1341696"/>
    <lineage>
        <taxon>Bacteria</taxon>
        <taxon>Pseudomonadati</taxon>
        <taxon>Pseudomonadota</taxon>
        <taxon>Gammaproteobacteria</taxon>
        <taxon>Lysobacterales</taxon>
        <taxon>Lysobacteraceae</taxon>
        <taxon>Rehaibacterium</taxon>
    </lineage>
</organism>
<protein>
    <recommendedName>
        <fullName evidence="2">Retropepsin-like aspartic endopeptidase domain-containing protein</fullName>
    </recommendedName>
</protein>
<dbReference type="PANTHER" id="PTHR38037">
    <property type="entry name" value="ZN_PROTEASE DOMAIN-CONTAINING PROTEIN"/>
    <property type="match status" value="1"/>
</dbReference>
<dbReference type="PANTHER" id="PTHR38037:SF2">
    <property type="entry name" value="ATP-DEPENDENT ZINC PROTEASE DOMAIN-CONTAINING PROTEIN-RELATED"/>
    <property type="match status" value="1"/>
</dbReference>
<keyword evidence="4" id="KW-1185">Reference proteome</keyword>
<evidence type="ECO:0000259" key="2">
    <source>
        <dbReference type="Pfam" id="PF05618"/>
    </source>
</evidence>
<dbReference type="InterPro" id="IPR021109">
    <property type="entry name" value="Peptidase_aspartic_dom_sf"/>
</dbReference>
<sequence>MAAGAGTGLIVLGWREWVALPALGIAAIRAKVDTGARSSSLHVDRLATFERDGTEWVRFSIDTGVDGAPEASAEAPVADRRPVTDSGGHTTRRIFIRTRLALAGADYEIEINLTNRRNMLFPMLLGRTALARRFLVDAAHSFLQGDPPPLR</sequence>
<feature type="region of interest" description="Disordered" evidence="1">
    <location>
        <begin position="68"/>
        <end position="87"/>
    </location>
</feature>
<dbReference type="Gene3D" id="2.40.70.10">
    <property type="entry name" value="Acid Proteases"/>
    <property type="match status" value="1"/>
</dbReference>
<feature type="domain" description="Retropepsin-like aspartic endopeptidase" evidence="2">
    <location>
        <begin position="11"/>
        <end position="145"/>
    </location>
</feature>
<evidence type="ECO:0000313" key="4">
    <source>
        <dbReference type="Proteomes" id="UP000519004"/>
    </source>
</evidence>
<dbReference type="SUPFAM" id="SSF50630">
    <property type="entry name" value="Acid proteases"/>
    <property type="match status" value="1"/>
</dbReference>
<evidence type="ECO:0000256" key="1">
    <source>
        <dbReference type="SAM" id="MobiDB-lite"/>
    </source>
</evidence>
<dbReference type="InterPro" id="IPR008503">
    <property type="entry name" value="Asp_endopeptidase"/>
</dbReference>
<evidence type="ECO:0000313" key="3">
    <source>
        <dbReference type="EMBL" id="MBB5015063.1"/>
    </source>
</evidence>